<dbReference type="EMBL" id="CAJOBH010285483">
    <property type="protein sequence ID" value="CAF5174632.1"/>
    <property type="molecule type" value="Genomic_DNA"/>
</dbReference>
<dbReference type="Pfam" id="PF13516">
    <property type="entry name" value="LRR_6"/>
    <property type="match status" value="1"/>
</dbReference>
<dbReference type="Proteomes" id="UP000681967">
    <property type="component" value="Unassembled WGS sequence"/>
</dbReference>
<proteinExistence type="predicted"/>
<feature type="non-terminal residue" evidence="2">
    <location>
        <position position="1"/>
    </location>
</feature>
<protein>
    <submittedName>
        <fullName evidence="2">Uncharacterized protein</fullName>
    </submittedName>
</protein>
<dbReference type="Gene3D" id="3.80.10.10">
    <property type="entry name" value="Ribonuclease Inhibitor"/>
    <property type="match status" value="1"/>
</dbReference>
<accession>A0A8S3H245</accession>
<evidence type="ECO:0000313" key="3">
    <source>
        <dbReference type="Proteomes" id="UP000681967"/>
    </source>
</evidence>
<feature type="signal peptide" evidence="1">
    <location>
        <begin position="1"/>
        <end position="21"/>
    </location>
</feature>
<dbReference type="InterPro" id="IPR032675">
    <property type="entry name" value="LRR_dom_sf"/>
</dbReference>
<evidence type="ECO:0000256" key="1">
    <source>
        <dbReference type="SAM" id="SignalP"/>
    </source>
</evidence>
<evidence type="ECO:0000313" key="2">
    <source>
        <dbReference type="EMBL" id="CAF5174632.1"/>
    </source>
</evidence>
<feature type="non-terminal residue" evidence="2">
    <location>
        <position position="83"/>
    </location>
</feature>
<reference evidence="2" key="1">
    <citation type="submission" date="2021-02" db="EMBL/GenBank/DDBJ databases">
        <authorList>
            <person name="Nowell W R."/>
        </authorList>
    </citation>
    <scope>NUCLEOTIDE SEQUENCE</scope>
</reference>
<dbReference type="AlphaFoldDB" id="A0A8S3H245"/>
<dbReference type="InterPro" id="IPR001611">
    <property type="entry name" value="Leu-rich_rpt"/>
</dbReference>
<comment type="caution">
    <text evidence="2">The sequence shown here is derived from an EMBL/GenBank/DDBJ whole genome shotgun (WGS) entry which is preliminary data.</text>
</comment>
<dbReference type="SUPFAM" id="SSF52047">
    <property type="entry name" value="RNI-like"/>
    <property type="match status" value="1"/>
</dbReference>
<keyword evidence="1" id="KW-0732">Signal</keyword>
<gene>
    <name evidence="2" type="ORF">BYL167_LOCUS77979</name>
</gene>
<organism evidence="2 3">
    <name type="scientific">Rotaria magnacalcarata</name>
    <dbReference type="NCBI Taxonomy" id="392030"/>
    <lineage>
        <taxon>Eukaryota</taxon>
        <taxon>Metazoa</taxon>
        <taxon>Spiralia</taxon>
        <taxon>Gnathifera</taxon>
        <taxon>Rotifera</taxon>
        <taxon>Eurotatoria</taxon>
        <taxon>Bdelloidea</taxon>
        <taxon>Philodinida</taxon>
        <taxon>Philodinidae</taxon>
        <taxon>Rotaria</taxon>
    </lineage>
</organism>
<sequence>VILNCSFVILTLLLLFDVGNSLNANDIKILLSKLVDHPNIKNLNLSHNQLDEEGGKYLAEWLVDNHVLLNLDISWCSIRLLGA</sequence>
<feature type="chain" id="PRO_5035715117" evidence="1">
    <location>
        <begin position="22"/>
        <end position="83"/>
    </location>
</feature>
<name>A0A8S3H245_9BILA</name>